<comment type="caution">
    <text evidence="1">The sequence shown here is derived from an EMBL/GenBank/DDBJ whole genome shotgun (WGS) entry which is preliminary data.</text>
</comment>
<dbReference type="EMBL" id="JAHUTI010011900">
    <property type="protein sequence ID" value="MED6236413.1"/>
    <property type="molecule type" value="Genomic_DNA"/>
</dbReference>
<reference evidence="1 2" key="1">
    <citation type="submission" date="2021-07" db="EMBL/GenBank/DDBJ databases">
        <authorList>
            <person name="Palmer J.M."/>
        </authorList>
    </citation>
    <scope>NUCLEOTIDE SEQUENCE [LARGE SCALE GENOMIC DNA]</scope>
    <source>
        <strain evidence="1 2">AT_MEX2019</strain>
        <tissue evidence="1">Muscle</tissue>
    </source>
</reference>
<organism evidence="1 2">
    <name type="scientific">Ataeniobius toweri</name>
    <dbReference type="NCBI Taxonomy" id="208326"/>
    <lineage>
        <taxon>Eukaryota</taxon>
        <taxon>Metazoa</taxon>
        <taxon>Chordata</taxon>
        <taxon>Craniata</taxon>
        <taxon>Vertebrata</taxon>
        <taxon>Euteleostomi</taxon>
        <taxon>Actinopterygii</taxon>
        <taxon>Neopterygii</taxon>
        <taxon>Teleostei</taxon>
        <taxon>Neoteleostei</taxon>
        <taxon>Acanthomorphata</taxon>
        <taxon>Ovalentaria</taxon>
        <taxon>Atherinomorphae</taxon>
        <taxon>Cyprinodontiformes</taxon>
        <taxon>Goodeidae</taxon>
        <taxon>Ataeniobius</taxon>
    </lineage>
</organism>
<evidence type="ECO:0000313" key="1">
    <source>
        <dbReference type="EMBL" id="MED6236413.1"/>
    </source>
</evidence>
<name>A0ABU7AFG3_9TELE</name>
<dbReference type="Proteomes" id="UP001345963">
    <property type="component" value="Unassembled WGS sequence"/>
</dbReference>
<keyword evidence="2" id="KW-1185">Reference proteome</keyword>
<gene>
    <name evidence="1" type="ORF">ATANTOWER_008824</name>
</gene>
<accession>A0ABU7AFG3</accession>
<proteinExistence type="predicted"/>
<protein>
    <submittedName>
        <fullName evidence="1">Uncharacterized protein</fullName>
    </submittedName>
</protein>
<evidence type="ECO:0000313" key="2">
    <source>
        <dbReference type="Proteomes" id="UP001345963"/>
    </source>
</evidence>
<sequence length="126" mass="13785">MQEITDTKELTSRLHLKSIIPKRNALPFAAIIKIKQDNYTVEDMNRCIFSNYGMGWRCTGLLPCRHSLLCYGRPGCSGGSRSGGCVQGSHCVNVFSAAFQGWSLLMGCALVGRGFMVFVFGGGDLR</sequence>